<reference evidence="2 3" key="1">
    <citation type="journal article" date="2024" name="Genome Biol. Evol.">
        <title>Chromosome-level genome assembly of the viviparous eelpout Zoarces viviparus.</title>
        <authorList>
            <person name="Fuhrmann N."/>
            <person name="Brasseur M.V."/>
            <person name="Bakowski C.E."/>
            <person name="Podsiadlowski L."/>
            <person name="Prost S."/>
            <person name="Krehenwinkel H."/>
            <person name="Mayer C."/>
        </authorList>
    </citation>
    <scope>NUCLEOTIDE SEQUENCE [LARGE SCALE GENOMIC DNA]</scope>
    <source>
        <strain evidence="2">NO-MEL_2022_Ind0_liver</strain>
    </source>
</reference>
<dbReference type="Proteomes" id="UP001488805">
    <property type="component" value="Unassembled WGS sequence"/>
</dbReference>
<evidence type="ECO:0000313" key="2">
    <source>
        <dbReference type="EMBL" id="KAK9519763.1"/>
    </source>
</evidence>
<sequence>MRSCLASQTHRVGGAGGQGQKEEEREATQPESTCFVGRSVSPQTFHQNHVELVMRRCGRTGLQLLPTKLRQTESSKGQRVLVSAPENGPHHVGFVGILLEPLQL</sequence>
<protein>
    <submittedName>
        <fullName evidence="2">Uncharacterized protein</fullName>
    </submittedName>
</protein>
<keyword evidence="3" id="KW-1185">Reference proteome</keyword>
<comment type="caution">
    <text evidence="2">The sequence shown here is derived from an EMBL/GenBank/DDBJ whole genome shotgun (WGS) entry which is preliminary data.</text>
</comment>
<accession>A0AAW1EB16</accession>
<gene>
    <name evidence="2" type="ORF">VZT92_022471</name>
</gene>
<evidence type="ECO:0000313" key="3">
    <source>
        <dbReference type="Proteomes" id="UP001488805"/>
    </source>
</evidence>
<feature type="compositionally biased region" description="Polar residues" evidence="1">
    <location>
        <begin position="1"/>
        <end position="10"/>
    </location>
</feature>
<feature type="region of interest" description="Disordered" evidence="1">
    <location>
        <begin position="1"/>
        <end position="31"/>
    </location>
</feature>
<dbReference type="EMBL" id="JBCEZU010000434">
    <property type="protein sequence ID" value="KAK9519763.1"/>
    <property type="molecule type" value="Genomic_DNA"/>
</dbReference>
<proteinExistence type="predicted"/>
<name>A0AAW1EB16_ZOAVI</name>
<evidence type="ECO:0000256" key="1">
    <source>
        <dbReference type="SAM" id="MobiDB-lite"/>
    </source>
</evidence>
<organism evidence="2 3">
    <name type="scientific">Zoarces viviparus</name>
    <name type="common">Viviparous eelpout</name>
    <name type="synonym">Blennius viviparus</name>
    <dbReference type="NCBI Taxonomy" id="48416"/>
    <lineage>
        <taxon>Eukaryota</taxon>
        <taxon>Metazoa</taxon>
        <taxon>Chordata</taxon>
        <taxon>Craniata</taxon>
        <taxon>Vertebrata</taxon>
        <taxon>Euteleostomi</taxon>
        <taxon>Actinopterygii</taxon>
        <taxon>Neopterygii</taxon>
        <taxon>Teleostei</taxon>
        <taxon>Neoteleostei</taxon>
        <taxon>Acanthomorphata</taxon>
        <taxon>Eupercaria</taxon>
        <taxon>Perciformes</taxon>
        <taxon>Cottioidei</taxon>
        <taxon>Zoarcales</taxon>
        <taxon>Zoarcidae</taxon>
        <taxon>Zoarcinae</taxon>
        <taxon>Zoarces</taxon>
    </lineage>
</organism>
<dbReference type="AlphaFoldDB" id="A0AAW1EB16"/>